<evidence type="ECO:0000256" key="14">
    <source>
        <dbReference type="ARBA" id="ARBA00022525"/>
    </source>
</evidence>
<dbReference type="SMART" id="SM00382">
    <property type="entry name" value="AAA"/>
    <property type="match status" value="1"/>
</dbReference>
<evidence type="ECO:0000256" key="3">
    <source>
        <dbReference type="ARBA" id="ARBA00004337"/>
    </source>
</evidence>
<dbReference type="PROSITE" id="PS50893">
    <property type="entry name" value="ABC_TRANSPORTER_2"/>
    <property type="match status" value="1"/>
</dbReference>
<evidence type="ECO:0000256" key="37">
    <source>
        <dbReference type="ARBA" id="ARBA00048455"/>
    </source>
</evidence>
<evidence type="ECO:0000256" key="30">
    <source>
        <dbReference type="ARBA" id="ARBA00024385"/>
    </source>
</evidence>
<dbReference type="EMBL" id="IAAA01010703">
    <property type="protein sequence ID" value="LAA06226.1"/>
    <property type="molecule type" value="mRNA"/>
</dbReference>
<dbReference type="PANTHER" id="PTHR24221:SF654">
    <property type="entry name" value="ATP-BINDING CASSETTE SUB-FAMILY B MEMBER 6"/>
    <property type="match status" value="1"/>
</dbReference>
<comment type="catalytic activity">
    <reaction evidence="40">
        <text>coproporphyrin I(in) + ATP + H2O = coproporphyrin I(out) + ADP + phosphate + H(+)</text>
        <dbReference type="Rhea" id="RHEA:66768"/>
        <dbReference type="ChEBI" id="CHEBI:15377"/>
        <dbReference type="ChEBI" id="CHEBI:15378"/>
        <dbReference type="ChEBI" id="CHEBI:30616"/>
        <dbReference type="ChEBI" id="CHEBI:43474"/>
        <dbReference type="ChEBI" id="CHEBI:167478"/>
        <dbReference type="ChEBI" id="CHEBI:456216"/>
    </reaction>
    <physiologicalReaction direction="left-to-right" evidence="40">
        <dbReference type="Rhea" id="RHEA:66769"/>
    </physiologicalReaction>
</comment>
<evidence type="ECO:0000256" key="10">
    <source>
        <dbReference type="ARBA" id="ARBA00004656"/>
    </source>
</evidence>
<sequence length="831" mass="94565">MYYCPPNVTFLKPWINHGLSHCFADTIFSSFAFLFISIFGIIQILMYMKFSTTVDTRVLRPSFLYKLQIFCHTILPLAALSRLILQFTILYHKILYGYMFLSAFLYAASFPFALFLIYLERHRALPSIPTRGHGLVLLVYWTAIFVSENLTLLNIQKEDWWFNLSNLSDKVELGYFVLRYSCCCLLFGIGLKAPGIPKPEDLVMYSHLSIQADAENLLESGAQSPPRNSSAFSDFWVKCKRLIPFLWPKKNKLLQLRVICCFGFLIAGRVITVFVPQYNKYIIDSLTVDRSIMTFRWNYICIYVAFWFLQGQGSNSFMNNIRSFLWIRVQQYTVKEVEVNMYNHLHSLSLNWHLGRKIGEVLRVMDRGTSSISNLLGYIVFNIIPTFADIFIAVIYFAVAFNPWFGLIVFVTMTIYLGSTIYLTEWRTKFRRDANKLDNAVEAQCVDSLLNFETVKYYNAELFESENYEKCIDKYQEAEWISTASLNLLNTAQNTAISIGVLAGALLCAHCVVEGILTSGDYVLFSTYILQLYTPLNFFGTYYRMVQTAFVDMENMFTLLSTEPEIVDIPNALPLKIGSGGIEFRDVNFSYVPKRQILKNISFKVPAGRTVALVGPTGSGKSTITRLLFRLYDVQSGEIFIDGQNIAKVTQKSVRQCIGVVPQDTVLFNKSIRFNIGYGRPSASGEEIEEASKAAEMHNQILTFPDGYETIVGERGLKLSGGEKQRVAIARTILKAPSIVVLDEATSSLDTQTERLIQNSLSKICANKTSLIIAHRLSTIIHADEILVLKEGEIVERGSHSELLERNGVYANMWQQQLKGEDEKKGEEDEK</sequence>
<keyword evidence="27" id="KW-0458">Lysosome</keyword>
<feature type="transmembrane region" description="Helical" evidence="41">
    <location>
        <begin position="375"/>
        <end position="398"/>
    </location>
</feature>
<keyword evidence="21" id="KW-1278">Translocase</keyword>
<dbReference type="GO" id="GO:0031901">
    <property type="term" value="C:early endosome membrane"/>
    <property type="evidence" value="ECO:0007669"/>
    <property type="project" value="UniProtKB-SubCell"/>
</dbReference>
<protein>
    <recommendedName>
        <fullName evidence="31">ATP-binding cassette sub-family B member 6</fullName>
        <ecNumber evidence="30">7.6.2.5</ecNumber>
    </recommendedName>
    <alternativeName>
        <fullName evidence="32">ABC-type heme transporter ABCB6</fullName>
    </alternativeName>
</protein>
<dbReference type="GO" id="GO:0005789">
    <property type="term" value="C:endoplasmic reticulum membrane"/>
    <property type="evidence" value="ECO:0007669"/>
    <property type="project" value="UniProtKB-SubCell"/>
</dbReference>
<evidence type="ECO:0000256" key="35">
    <source>
        <dbReference type="ARBA" id="ARBA00047789"/>
    </source>
</evidence>
<feature type="domain" description="ABC transporter" evidence="42">
    <location>
        <begin position="582"/>
        <end position="816"/>
    </location>
</feature>
<dbReference type="PANTHER" id="PTHR24221">
    <property type="entry name" value="ATP-BINDING CASSETTE SUB-FAMILY B"/>
    <property type="match status" value="1"/>
</dbReference>
<evidence type="ECO:0000256" key="1">
    <source>
        <dbReference type="ARBA" id="ARBA00004146"/>
    </source>
</evidence>
<dbReference type="InterPro" id="IPR003439">
    <property type="entry name" value="ABC_transporter-like_ATP-bd"/>
</dbReference>
<evidence type="ECO:0000256" key="13">
    <source>
        <dbReference type="ARBA" id="ARBA00022475"/>
    </source>
</evidence>
<evidence type="ECO:0000256" key="27">
    <source>
        <dbReference type="ARBA" id="ARBA00023228"/>
    </source>
</evidence>
<comment type="catalytic activity">
    <reaction evidence="34">
        <text>coproporphyrinogen III(in) + ATP + H2O = coproporphyrinogen III(out) + ADP + phosphate + H(+)</text>
        <dbReference type="Rhea" id="RHEA:66680"/>
        <dbReference type="ChEBI" id="CHEBI:15377"/>
        <dbReference type="ChEBI" id="CHEBI:15378"/>
        <dbReference type="ChEBI" id="CHEBI:30616"/>
        <dbReference type="ChEBI" id="CHEBI:43474"/>
        <dbReference type="ChEBI" id="CHEBI:57309"/>
        <dbReference type="ChEBI" id="CHEBI:456216"/>
    </reaction>
    <physiologicalReaction direction="left-to-right" evidence="34">
        <dbReference type="Rhea" id="RHEA:66681"/>
    </physiologicalReaction>
</comment>
<dbReference type="CDD" id="cd03253">
    <property type="entry name" value="ABCC_ATM1_transporter"/>
    <property type="match status" value="1"/>
</dbReference>
<dbReference type="InterPro" id="IPR036640">
    <property type="entry name" value="ABC1_TM_sf"/>
</dbReference>
<evidence type="ECO:0000256" key="15">
    <source>
        <dbReference type="ARBA" id="ARBA00022692"/>
    </source>
</evidence>
<evidence type="ECO:0000256" key="24">
    <source>
        <dbReference type="ARBA" id="ARBA00023128"/>
    </source>
</evidence>
<comment type="catalytic activity">
    <reaction evidence="33">
        <text>heme b(in) + ATP + H2O = heme b(out) + ADP + phosphate + H(+)</text>
        <dbReference type="Rhea" id="RHEA:19261"/>
        <dbReference type="ChEBI" id="CHEBI:15377"/>
        <dbReference type="ChEBI" id="CHEBI:15378"/>
        <dbReference type="ChEBI" id="CHEBI:30616"/>
        <dbReference type="ChEBI" id="CHEBI:43474"/>
        <dbReference type="ChEBI" id="CHEBI:60344"/>
        <dbReference type="ChEBI" id="CHEBI:456216"/>
        <dbReference type="EC" id="7.6.2.5"/>
    </reaction>
    <physiologicalReaction direction="left-to-right" evidence="33">
        <dbReference type="Rhea" id="RHEA:19262"/>
    </physiologicalReaction>
</comment>
<reference evidence="44" key="1">
    <citation type="journal article" date="2016" name="Mol. Ecol. Resour.">
        <title>Evaluation of the impact of RNA preservation methods of spiders for de novo transcriptome assembly.</title>
        <authorList>
            <person name="Kono N."/>
            <person name="Nakamura H."/>
            <person name="Ito Y."/>
            <person name="Tomita M."/>
            <person name="Arakawa K."/>
        </authorList>
    </citation>
    <scope>NUCLEOTIDE SEQUENCE</scope>
    <source>
        <tissue evidence="44">Whole body</tissue>
    </source>
</reference>
<evidence type="ECO:0000259" key="42">
    <source>
        <dbReference type="PROSITE" id="PS50893"/>
    </source>
</evidence>
<dbReference type="SUPFAM" id="SSF90123">
    <property type="entry name" value="ABC transporter transmembrane region"/>
    <property type="match status" value="1"/>
</dbReference>
<dbReference type="InterPro" id="IPR003593">
    <property type="entry name" value="AAA+_ATPase"/>
</dbReference>
<feature type="transmembrane region" description="Helical" evidence="41">
    <location>
        <begin position="295"/>
        <end position="313"/>
    </location>
</feature>
<evidence type="ECO:0000256" key="32">
    <source>
        <dbReference type="ARBA" id="ARBA00031413"/>
    </source>
</evidence>
<evidence type="ECO:0000256" key="5">
    <source>
        <dbReference type="ARBA" id="ARBA00004414"/>
    </source>
</evidence>
<keyword evidence="15 41" id="KW-0812">Transmembrane</keyword>
<dbReference type="GO" id="GO:0005524">
    <property type="term" value="F:ATP binding"/>
    <property type="evidence" value="ECO:0007669"/>
    <property type="project" value="UniProtKB-KW"/>
</dbReference>
<comment type="catalytic activity">
    <reaction evidence="37">
        <text>pheophorbide a(in) + ATP + H2O = pheophorbide a(out) + ADP + phosphate + H(+)</text>
        <dbReference type="Rhea" id="RHEA:61360"/>
        <dbReference type="ChEBI" id="CHEBI:15377"/>
        <dbReference type="ChEBI" id="CHEBI:15378"/>
        <dbReference type="ChEBI" id="CHEBI:30616"/>
        <dbReference type="ChEBI" id="CHEBI:43474"/>
        <dbReference type="ChEBI" id="CHEBI:58687"/>
        <dbReference type="ChEBI" id="CHEBI:456216"/>
    </reaction>
    <physiologicalReaction direction="left-to-right" evidence="37">
        <dbReference type="Rhea" id="RHEA:61361"/>
    </physiologicalReaction>
</comment>
<keyword evidence="22 41" id="KW-1133">Transmembrane helix</keyword>
<evidence type="ECO:0000256" key="11">
    <source>
        <dbReference type="ARBA" id="ARBA00011738"/>
    </source>
</evidence>
<evidence type="ECO:0000313" key="44">
    <source>
        <dbReference type="EMBL" id="LAA06226.1"/>
    </source>
</evidence>
<dbReference type="InterPro" id="IPR027417">
    <property type="entry name" value="P-loop_NTPase"/>
</dbReference>
<evidence type="ECO:0000256" key="6">
    <source>
        <dbReference type="ARBA" id="ARBA00004477"/>
    </source>
</evidence>
<evidence type="ECO:0000256" key="38">
    <source>
        <dbReference type="ARBA" id="ARBA00048510"/>
    </source>
</evidence>
<keyword evidence="23" id="KW-0333">Golgi apparatus</keyword>
<evidence type="ECO:0000256" key="22">
    <source>
        <dbReference type="ARBA" id="ARBA00022989"/>
    </source>
</evidence>
<keyword evidence="13" id="KW-1003">Cell membrane</keyword>
<comment type="subunit">
    <text evidence="11">Homodimer.</text>
</comment>
<dbReference type="GO" id="GO:0020037">
    <property type="term" value="F:heme binding"/>
    <property type="evidence" value="ECO:0007669"/>
    <property type="project" value="TreeGrafter"/>
</dbReference>
<comment type="catalytic activity">
    <reaction evidence="39">
        <text>coproporphyrin III(in) + ATP + H2O = coproporphyrin III(out) + ADP + phosphate + H(+)</text>
        <dbReference type="Rhea" id="RHEA:66664"/>
        <dbReference type="ChEBI" id="CHEBI:15377"/>
        <dbReference type="ChEBI" id="CHEBI:15378"/>
        <dbReference type="ChEBI" id="CHEBI:30616"/>
        <dbReference type="ChEBI" id="CHEBI:43474"/>
        <dbReference type="ChEBI" id="CHEBI:131725"/>
        <dbReference type="ChEBI" id="CHEBI:456216"/>
    </reaction>
    <physiologicalReaction direction="left-to-right" evidence="39">
        <dbReference type="Rhea" id="RHEA:66665"/>
    </physiologicalReaction>
</comment>
<evidence type="ECO:0000256" key="25">
    <source>
        <dbReference type="ARBA" id="ARBA00023136"/>
    </source>
</evidence>
<evidence type="ECO:0000256" key="19">
    <source>
        <dbReference type="ARBA" id="ARBA00022824"/>
    </source>
</evidence>
<evidence type="ECO:0000256" key="2">
    <source>
        <dbReference type="ARBA" id="ARBA00004333"/>
    </source>
</evidence>
<feature type="transmembrane region" description="Helical" evidence="41">
    <location>
        <begin position="27"/>
        <end position="48"/>
    </location>
</feature>
<dbReference type="GO" id="GO:0016887">
    <property type="term" value="F:ATP hydrolysis activity"/>
    <property type="evidence" value="ECO:0007669"/>
    <property type="project" value="InterPro"/>
</dbReference>
<evidence type="ECO:0000256" key="39">
    <source>
        <dbReference type="ARBA" id="ARBA00048636"/>
    </source>
</evidence>
<comment type="subcellular location">
    <subcellularLocation>
        <location evidence="8">Cell membrane</location>
        <topology evidence="8">Multi-pass membrane protein</topology>
    </subcellularLocation>
    <subcellularLocation>
        <location evidence="1">Early endosome membrane</location>
    </subcellularLocation>
    <subcellularLocation>
        <location evidence="6">Endoplasmic reticulum membrane</location>
        <topology evidence="6">Multi-pass membrane protein</topology>
    </subcellularLocation>
    <subcellularLocation>
        <location evidence="3">Endosome membrane</location>
        <topology evidence="3">Multi-pass membrane protein</topology>
    </subcellularLocation>
    <subcellularLocation>
        <location evidence="2">Endosome</location>
        <location evidence="2">Multivesicular body membrane</location>
    </subcellularLocation>
    <subcellularLocation>
        <location evidence="9">Golgi apparatus membrane</location>
        <topology evidence="9">Multi-pass membrane protein</topology>
    </subcellularLocation>
    <subcellularLocation>
        <location evidence="5">Late endosome membrane</location>
    </subcellularLocation>
    <subcellularLocation>
        <location evidence="10">Lysosome membrane</location>
    </subcellularLocation>
    <subcellularLocation>
        <location evidence="28">Melanosome membrane</location>
    </subcellularLocation>
    <subcellularLocation>
        <location evidence="4">Mitochondrion outer membrane</location>
        <topology evidence="4">Multi-pass membrane protein</topology>
    </subcellularLocation>
    <subcellularLocation>
        <location evidence="7">Secreted</location>
        <location evidence="7">Extracellular exosome</location>
    </subcellularLocation>
</comment>
<evidence type="ECO:0000256" key="18">
    <source>
        <dbReference type="ARBA" id="ARBA00022787"/>
    </source>
</evidence>
<evidence type="ECO:0000256" key="4">
    <source>
        <dbReference type="ARBA" id="ARBA00004374"/>
    </source>
</evidence>
<dbReference type="GO" id="GO:0032585">
    <property type="term" value="C:multivesicular body membrane"/>
    <property type="evidence" value="ECO:0007669"/>
    <property type="project" value="UniProtKB-SubCell"/>
</dbReference>
<evidence type="ECO:0000256" key="20">
    <source>
        <dbReference type="ARBA" id="ARBA00022840"/>
    </source>
</evidence>
<evidence type="ECO:0000256" key="28">
    <source>
        <dbReference type="ARBA" id="ARBA00024320"/>
    </source>
</evidence>
<dbReference type="InterPro" id="IPR039421">
    <property type="entry name" value="Type_1_exporter"/>
</dbReference>
<keyword evidence="17" id="KW-0967">Endosome</keyword>
<evidence type="ECO:0000256" key="23">
    <source>
        <dbReference type="ARBA" id="ARBA00023034"/>
    </source>
</evidence>
<comment type="catalytic activity">
    <reaction evidence="36">
        <text>protoporphyrin IX(in) + ATP + H2O = protoporphyrin IX(out) + ADP + phosphate + H(+)</text>
        <dbReference type="Rhea" id="RHEA:61336"/>
        <dbReference type="ChEBI" id="CHEBI:15377"/>
        <dbReference type="ChEBI" id="CHEBI:15378"/>
        <dbReference type="ChEBI" id="CHEBI:30616"/>
        <dbReference type="ChEBI" id="CHEBI:43474"/>
        <dbReference type="ChEBI" id="CHEBI:57306"/>
        <dbReference type="ChEBI" id="CHEBI:456216"/>
    </reaction>
    <physiologicalReaction direction="left-to-right" evidence="36">
        <dbReference type="Rhea" id="RHEA:61337"/>
    </physiologicalReaction>
</comment>
<dbReference type="InterPro" id="IPR032410">
    <property type="entry name" value="ABCB6_N"/>
</dbReference>
<feature type="transmembrane region" description="Helical" evidence="41">
    <location>
        <begin position="256"/>
        <end position="275"/>
    </location>
</feature>
<comment type="catalytic activity">
    <reaction evidence="38">
        <text>uroporphyrin III(in) + ATP + H2O = uroporphyrin III(out) + ADP + phosphate + H(+)</text>
        <dbReference type="Rhea" id="RHEA:66776"/>
        <dbReference type="ChEBI" id="CHEBI:15377"/>
        <dbReference type="ChEBI" id="CHEBI:15378"/>
        <dbReference type="ChEBI" id="CHEBI:30616"/>
        <dbReference type="ChEBI" id="CHEBI:43474"/>
        <dbReference type="ChEBI" id="CHEBI:167479"/>
        <dbReference type="ChEBI" id="CHEBI:456216"/>
    </reaction>
    <physiologicalReaction direction="left-to-right" evidence="38">
        <dbReference type="Rhea" id="RHEA:66777"/>
    </physiologicalReaction>
</comment>
<keyword evidence="12" id="KW-0813">Transport</keyword>
<comment type="catalytic activity">
    <reaction evidence="35">
        <text>uroporphyrin I(in) + ATP + H2O = uroporphyrin I(out) + ADP + phosphate + H(+)</text>
        <dbReference type="Rhea" id="RHEA:66772"/>
        <dbReference type="ChEBI" id="CHEBI:15377"/>
        <dbReference type="ChEBI" id="CHEBI:15378"/>
        <dbReference type="ChEBI" id="CHEBI:30616"/>
        <dbReference type="ChEBI" id="CHEBI:43474"/>
        <dbReference type="ChEBI" id="CHEBI:167480"/>
        <dbReference type="ChEBI" id="CHEBI:456216"/>
    </reaction>
    <physiologicalReaction direction="left-to-right" evidence="35">
        <dbReference type="Rhea" id="RHEA:66773"/>
    </physiologicalReaction>
</comment>
<dbReference type="InterPro" id="IPR017871">
    <property type="entry name" value="ABC_transporter-like_CS"/>
</dbReference>
<keyword evidence="24" id="KW-0496">Mitochondrion</keyword>
<evidence type="ECO:0000256" key="41">
    <source>
        <dbReference type="SAM" id="Phobius"/>
    </source>
</evidence>
<dbReference type="PROSITE" id="PS00211">
    <property type="entry name" value="ABC_TRANSPORTER_1"/>
    <property type="match status" value="1"/>
</dbReference>
<evidence type="ECO:0000259" key="43">
    <source>
        <dbReference type="PROSITE" id="PS50929"/>
    </source>
</evidence>
<evidence type="ECO:0000256" key="36">
    <source>
        <dbReference type="ARBA" id="ARBA00048309"/>
    </source>
</evidence>
<dbReference type="OrthoDB" id="6500128at2759"/>
<comment type="similarity">
    <text evidence="29">Belongs to the ABC transporter superfamily. ABCB family. Heavy Metal importer (TC 3.A.1.210) subfamily.</text>
</comment>
<name>A0A2L2YDJ6_PARTP</name>
<proteinExistence type="evidence at transcript level"/>
<dbReference type="GO" id="GO:0015439">
    <property type="term" value="F:ABC-type heme transporter activity"/>
    <property type="evidence" value="ECO:0007669"/>
    <property type="project" value="UniProtKB-EC"/>
</dbReference>
<evidence type="ECO:0000256" key="33">
    <source>
        <dbReference type="ARBA" id="ARBA00047649"/>
    </source>
</evidence>
<evidence type="ECO:0000256" key="21">
    <source>
        <dbReference type="ARBA" id="ARBA00022967"/>
    </source>
</evidence>
<evidence type="ECO:0000256" key="29">
    <source>
        <dbReference type="ARBA" id="ARBA00024363"/>
    </source>
</evidence>
<evidence type="ECO:0000256" key="8">
    <source>
        <dbReference type="ARBA" id="ARBA00004651"/>
    </source>
</evidence>
<dbReference type="EC" id="7.6.2.5" evidence="30"/>
<accession>A0A2L2YDJ6</accession>
<dbReference type="Pfam" id="PF16185">
    <property type="entry name" value="MTABC_N"/>
    <property type="match status" value="1"/>
</dbReference>
<evidence type="ECO:0000256" key="31">
    <source>
        <dbReference type="ARBA" id="ARBA00024439"/>
    </source>
</evidence>
<dbReference type="GO" id="GO:0005741">
    <property type="term" value="C:mitochondrial outer membrane"/>
    <property type="evidence" value="ECO:0007669"/>
    <property type="project" value="UniProtKB-SubCell"/>
</dbReference>
<dbReference type="Gene3D" id="1.20.1560.10">
    <property type="entry name" value="ABC transporter type 1, transmembrane domain"/>
    <property type="match status" value="1"/>
</dbReference>
<keyword evidence="18" id="KW-1000">Mitochondrion outer membrane</keyword>
<feature type="domain" description="ABC transmembrane type-1" evidence="43">
    <location>
        <begin position="262"/>
        <end position="548"/>
    </location>
</feature>
<keyword evidence="20 44" id="KW-0067">ATP-binding</keyword>
<evidence type="ECO:0000256" key="16">
    <source>
        <dbReference type="ARBA" id="ARBA00022741"/>
    </source>
</evidence>
<dbReference type="GO" id="GO:0005886">
    <property type="term" value="C:plasma membrane"/>
    <property type="evidence" value="ECO:0007669"/>
    <property type="project" value="UniProtKB-SubCell"/>
</dbReference>
<dbReference type="SUPFAM" id="SSF52540">
    <property type="entry name" value="P-loop containing nucleoside triphosphate hydrolases"/>
    <property type="match status" value="1"/>
</dbReference>
<dbReference type="GO" id="GO:0005765">
    <property type="term" value="C:lysosomal membrane"/>
    <property type="evidence" value="ECO:0007669"/>
    <property type="project" value="UniProtKB-SubCell"/>
</dbReference>
<keyword evidence="16" id="KW-0547">Nucleotide-binding</keyword>
<dbReference type="Pfam" id="PF00005">
    <property type="entry name" value="ABC_tran"/>
    <property type="match status" value="1"/>
</dbReference>
<evidence type="ECO:0000256" key="26">
    <source>
        <dbReference type="ARBA" id="ARBA00023157"/>
    </source>
</evidence>
<dbReference type="Gene3D" id="3.40.50.300">
    <property type="entry name" value="P-loop containing nucleotide triphosphate hydrolases"/>
    <property type="match status" value="1"/>
</dbReference>
<keyword evidence="19" id="KW-0256">Endoplasmic reticulum</keyword>
<feature type="transmembrane region" description="Helical" evidence="41">
    <location>
        <begin position="69"/>
        <end position="89"/>
    </location>
</feature>
<dbReference type="CDD" id="cd18581">
    <property type="entry name" value="ABC_6TM_ABCB6"/>
    <property type="match status" value="1"/>
</dbReference>
<evidence type="ECO:0000256" key="40">
    <source>
        <dbReference type="ARBA" id="ARBA00049398"/>
    </source>
</evidence>
<feature type="transmembrane region" description="Helical" evidence="41">
    <location>
        <begin position="95"/>
        <end position="119"/>
    </location>
</feature>
<dbReference type="PROSITE" id="PS50929">
    <property type="entry name" value="ABC_TM1F"/>
    <property type="match status" value="1"/>
</dbReference>
<keyword evidence="14" id="KW-0964">Secreted</keyword>
<evidence type="ECO:0000256" key="12">
    <source>
        <dbReference type="ARBA" id="ARBA00022448"/>
    </source>
</evidence>
<dbReference type="GO" id="GO:0005576">
    <property type="term" value="C:extracellular region"/>
    <property type="evidence" value="ECO:0007669"/>
    <property type="project" value="UniProtKB-SubCell"/>
</dbReference>
<dbReference type="InterPro" id="IPR011527">
    <property type="entry name" value="ABC1_TM_dom"/>
</dbReference>
<evidence type="ECO:0000256" key="17">
    <source>
        <dbReference type="ARBA" id="ARBA00022753"/>
    </source>
</evidence>
<dbReference type="FunFam" id="3.40.50.300:FF:000186">
    <property type="entry name" value="ATP-binding cassette sub-family B member 7, mitochondrial"/>
    <property type="match status" value="1"/>
</dbReference>
<keyword evidence="26" id="KW-1015">Disulfide bond</keyword>
<organism evidence="44">
    <name type="scientific">Parasteatoda tepidariorum</name>
    <name type="common">Common house spider</name>
    <name type="synonym">Achaearanea tepidariorum</name>
    <dbReference type="NCBI Taxonomy" id="114398"/>
    <lineage>
        <taxon>Eukaryota</taxon>
        <taxon>Metazoa</taxon>
        <taxon>Ecdysozoa</taxon>
        <taxon>Arthropoda</taxon>
        <taxon>Chelicerata</taxon>
        <taxon>Arachnida</taxon>
        <taxon>Araneae</taxon>
        <taxon>Araneomorphae</taxon>
        <taxon>Entelegynae</taxon>
        <taxon>Araneoidea</taxon>
        <taxon>Theridiidae</taxon>
        <taxon>Parasteatoda</taxon>
    </lineage>
</organism>
<feature type="transmembrane region" description="Helical" evidence="41">
    <location>
        <begin position="404"/>
        <end position="423"/>
    </location>
</feature>
<evidence type="ECO:0000256" key="7">
    <source>
        <dbReference type="ARBA" id="ARBA00004550"/>
    </source>
</evidence>
<evidence type="ECO:0000256" key="34">
    <source>
        <dbReference type="ARBA" id="ARBA00047753"/>
    </source>
</evidence>
<evidence type="ECO:0000256" key="9">
    <source>
        <dbReference type="ARBA" id="ARBA00004653"/>
    </source>
</evidence>
<dbReference type="Pfam" id="PF00664">
    <property type="entry name" value="ABC_membrane"/>
    <property type="match status" value="1"/>
</dbReference>
<dbReference type="AlphaFoldDB" id="A0A2L2YDJ6"/>
<dbReference type="GO" id="GO:0000139">
    <property type="term" value="C:Golgi membrane"/>
    <property type="evidence" value="ECO:0007669"/>
    <property type="project" value="UniProtKB-SubCell"/>
</dbReference>
<keyword evidence="25 41" id="KW-0472">Membrane</keyword>